<keyword evidence="3" id="KW-0313">Glucose metabolism</keyword>
<evidence type="ECO:0000256" key="5">
    <source>
        <dbReference type="ARBA" id="ARBA00023002"/>
    </source>
</evidence>
<sequence length="413" mass="46991">EADVQAFCERTLYYQPLDNQSGTGYQTLRGRIEQVEKEHRLPGNRIFYLALPLEAFGPTLQGLGEAGLNRGAGWTRVVIEKPFGRDLASAVALNALAHRYFEEKQIYRIDHYLGKETVQNLLVFRFANVFFESLWNRDRIDHVEITVAESLGVEGRAGYYESSGALRDMVQNHVTQLLTLVAMEPPATKDEDAIRSEKVKVLHSAVRIVPDDVVRGQYGPGKLNDLPLPGYRQEPGVLPNSDTETYIALRLKIANWRWQNVPFFLRTGKRLRGKSSRVVVTFKAPPVSFFQTEQEYEVNPDRVTMLLQPQEGFELAFEIKIPGREMRVQTHRMKFHYADVFGELPDGYETLLVDVMGGDASLFVRDDEIEESWRLYAPILEHPPAVVFYPAGSDGPVEAQRLVEEWGHAWDPG</sequence>
<dbReference type="InterPro" id="IPR036291">
    <property type="entry name" value="NAD(P)-bd_dom_sf"/>
</dbReference>
<dbReference type="GO" id="GO:0004345">
    <property type="term" value="F:glucose-6-phosphate dehydrogenase activity"/>
    <property type="evidence" value="ECO:0007669"/>
    <property type="project" value="InterPro"/>
</dbReference>
<dbReference type="InterPro" id="IPR022675">
    <property type="entry name" value="G6P_DH_C"/>
</dbReference>
<keyword evidence="6" id="KW-0119">Carbohydrate metabolism</keyword>
<protein>
    <submittedName>
        <fullName evidence="9">Glucose-6-phosphate 1-dehydrogenase</fullName>
    </submittedName>
</protein>
<evidence type="ECO:0000256" key="1">
    <source>
        <dbReference type="ARBA" id="ARBA00004937"/>
    </source>
</evidence>
<comment type="caution">
    <text evidence="9">The sequence shown here is derived from an EMBL/GenBank/DDBJ whole genome shotgun (WGS) entry which is preliminary data.</text>
</comment>
<dbReference type="GO" id="GO:0009051">
    <property type="term" value="P:pentose-phosphate shunt, oxidative branch"/>
    <property type="evidence" value="ECO:0007669"/>
    <property type="project" value="TreeGrafter"/>
</dbReference>
<accession>T0Z4W5</accession>
<dbReference type="InterPro" id="IPR019796">
    <property type="entry name" value="G6P_DH_AS"/>
</dbReference>
<dbReference type="InterPro" id="IPR022674">
    <property type="entry name" value="G6P_DH_NAD-bd"/>
</dbReference>
<keyword evidence="4" id="KW-0521">NADP</keyword>
<feature type="domain" description="Glucose-6-phosphate dehydrogenase C-terminal" evidence="8">
    <location>
        <begin position="122"/>
        <end position="410"/>
    </location>
</feature>
<proteinExistence type="inferred from homology"/>
<dbReference type="Pfam" id="PF00479">
    <property type="entry name" value="G6PD_N"/>
    <property type="match status" value="1"/>
</dbReference>
<evidence type="ECO:0000313" key="9">
    <source>
        <dbReference type="EMBL" id="EQD39202.1"/>
    </source>
</evidence>
<dbReference type="GO" id="GO:0006006">
    <property type="term" value="P:glucose metabolic process"/>
    <property type="evidence" value="ECO:0007669"/>
    <property type="project" value="UniProtKB-KW"/>
</dbReference>
<dbReference type="Gene3D" id="3.40.50.720">
    <property type="entry name" value="NAD(P)-binding Rossmann-like Domain"/>
    <property type="match status" value="1"/>
</dbReference>
<dbReference type="SUPFAM" id="SSF55347">
    <property type="entry name" value="Glyceraldehyde-3-phosphate dehydrogenase-like, C-terminal domain"/>
    <property type="match status" value="1"/>
</dbReference>
<dbReference type="NCBIfam" id="TIGR00871">
    <property type="entry name" value="zwf"/>
    <property type="match status" value="1"/>
</dbReference>
<dbReference type="HAMAP" id="MF_00966">
    <property type="entry name" value="G6PD"/>
    <property type="match status" value="1"/>
</dbReference>
<dbReference type="GO" id="GO:0050661">
    <property type="term" value="F:NADP binding"/>
    <property type="evidence" value="ECO:0007669"/>
    <property type="project" value="InterPro"/>
</dbReference>
<evidence type="ECO:0000256" key="3">
    <source>
        <dbReference type="ARBA" id="ARBA00022526"/>
    </source>
</evidence>
<dbReference type="PROSITE" id="PS00069">
    <property type="entry name" value="G6P_DEHYDROGENASE"/>
    <property type="match status" value="1"/>
</dbReference>
<evidence type="ECO:0000259" key="7">
    <source>
        <dbReference type="Pfam" id="PF00479"/>
    </source>
</evidence>
<dbReference type="GO" id="GO:0005829">
    <property type="term" value="C:cytosol"/>
    <property type="evidence" value="ECO:0007669"/>
    <property type="project" value="TreeGrafter"/>
</dbReference>
<dbReference type="Gene3D" id="3.30.360.10">
    <property type="entry name" value="Dihydrodipicolinate Reductase, domain 2"/>
    <property type="match status" value="1"/>
</dbReference>
<dbReference type="EMBL" id="AUZY01010300">
    <property type="protein sequence ID" value="EQD39202.1"/>
    <property type="molecule type" value="Genomic_DNA"/>
</dbReference>
<reference evidence="9" key="2">
    <citation type="journal article" date="2014" name="ISME J.">
        <title>Microbial stratification in low pH oxic and suboxic macroscopic growths along an acid mine drainage.</title>
        <authorList>
            <person name="Mendez-Garcia C."/>
            <person name="Mesa V."/>
            <person name="Sprenger R.R."/>
            <person name="Richter M."/>
            <person name="Diez M.S."/>
            <person name="Solano J."/>
            <person name="Bargiela R."/>
            <person name="Golyshina O.V."/>
            <person name="Manteca A."/>
            <person name="Ramos J.L."/>
            <person name="Gallego J.R."/>
            <person name="Llorente I."/>
            <person name="Martins Dos Santos V.A."/>
            <person name="Jensen O.N."/>
            <person name="Pelaez A.I."/>
            <person name="Sanchez J."/>
            <person name="Ferrer M."/>
        </authorList>
    </citation>
    <scope>NUCLEOTIDE SEQUENCE</scope>
</reference>
<organism evidence="9">
    <name type="scientific">mine drainage metagenome</name>
    <dbReference type="NCBI Taxonomy" id="410659"/>
    <lineage>
        <taxon>unclassified sequences</taxon>
        <taxon>metagenomes</taxon>
        <taxon>ecological metagenomes</taxon>
    </lineage>
</organism>
<dbReference type="PRINTS" id="PR00079">
    <property type="entry name" value="G6PDHDRGNASE"/>
</dbReference>
<dbReference type="PANTHER" id="PTHR23429">
    <property type="entry name" value="GLUCOSE-6-PHOSPHATE 1-DEHYDROGENASE G6PD"/>
    <property type="match status" value="1"/>
</dbReference>
<reference evidence="9" key="1">
    <citation type="submission" date="2013-08" db="EMBL/GenBank/DDBJ databases">
        <authorList>
            <person name="Mendez C."/>
            <person name="Richter M."/>
            <person name="Ferrer M."/>
            <person name="Sanchez J."/>
        </authorList>
    </citation>
    <scope>NUCLEOTIDE SEQUENCE</scope>
</reference>
<dbReference type="AlphaFoldDB" id="T0Z4W5"/>
<feature type="non-terminal residue" evidence="9">
    <location>
        <position position="1"/>
    </location>
</feature>
<dbReference type="UniPathway" id="UPA00115"/>
<evidence type="ECO:0000256" key="6">
    <source>
        <dbReference type="ARBA" id="ARBA00023277"/>
    </source>
</evidence>
<dbReference type="SUPFAM" id="SSF51735">
    <property type="entry name" value="NAD(P)-binding Rossmann-fold domains"/>
    <property type="match status" value="1"/>
</dbReference>
<dbReference type="Pfam" id="PF02781">
    <property type="entry name" value="G6PD_C"/>
    <property type="match status" value="1"/>
</dbReference>
<comment type="pathway">
    <text evidence="1">Carbohydrate degradation; pentose phosphate pathway; D-ribulose 5-phosphate from D-glucose 6-phosphate (oxidative stage): step 1/3.</text>
</comment>
<keyword evidence="5" id="KW-0560">Oxidoreductase</keyword>
<feature type="domain" description="Glucose-6-phosphate dehydrogenase NAD-binding" evidence="7">
    <location>
        <begin position="3"/>
        <end position="120"/>
    </location>
</feature>
<evidence type="ECO:0000259" key="8">
    <source>
        <dbReference type="Pfam" id="PF02781"/>
    </source>
</evidence>
<dbReference type="PANTHER" id="PTHR23429:SF0">
    <property type="entry name" value="GLUCOSE-6-PHOSPHATE 1-DEHYDROGENASE"/>
    <property type="match status" value="1"/>
</dbReference>
<evidence type="ECO:0000256" key="4">
    <source>
        <dbReference type="ARBA" id="ARBA00022857"/>
    </source>
</evidence>
<gene>
    <name evidence="9" type="ORF">B1B_15482</name>
</gene>
<dbReference type="InterPro" id="IPR001282">
    <property type="entry name" value="G6P_DH"/>
</dbReference>
<name>T0Z4W5_9ZZZZ</name>
<comment type="similarity">
    <text evidence="2">Belongs to the glucose-6-phosphate dehydrogenase family.</text>
</comment>
<evidence type="ECO:0000256" key="2">
    <source>
        <dbReference type="ARBA" id="ARBA00009975"/>
    </source>
</evidence>